<reference evidence="2 4" key="1">
    <citation type="journal article" date="2016" name="Genome Announc.">
        <title>Complete Genome Sequence of the Amino Acid-Fermenting Clostridium propionicum X2 (DSM 1682).</title>
        <authorList>
            <person name="Poehlein A."/>
            <person name="Schlien K."/>
            <person name="Chowdhury N.P."/>
            <person name="Gottschalk G."/>
            <person name="Buckel W."/>
            <person name="Daniel R."/>
        </authorList>
    </citation>
    <scope>NUCLEOTIDE SEQUENCE [LARGE SCALE GENOMIC DNA]</scope>
    <source>
        <strain evidence="2 4">X2</strain>
    </source>
</reference>
<keyword evidence="4" id="KW-1185">Reference proteome</keyword>
<gene>
    <name evidence="2" type="ORF">CPRO_07970</name>
    <name evidence="3" type="ORF">SAMN02745151_00684</name>
</gene>
<reference evidence="4" key="2">
    <citation type="submission" date="2016-01" db="EMBL/GenBank/DDBJ databases">
        <authorList>
            <person name="Poehlein A."/>
            <person name="Schlien K."/>
            <person name="Gottschalk G."/>
            <person name="Buckel W."/>
            <person name="Daniel R."/>
        </authorList>
    </citation>
    <scope>NUCLEOTIDE SEQUENCE [LARGE SCALE GENOMIC DNA]</scope>
    <source>
        <strain evidence="4">X2</strain>
    </source>
</reference>
<proteinExistence type="predicted"/>
<dbReference type="OrthoDB" id="10014887at2"/>
<dbReference type="Proteomes" id="UP000184204">
    <property type="component" value="Unassembled WGS sequence"/>
</dbReference>
<sequence>MKKLAITGLCFILTTSISAPVFANTGETQAVVSNVIENASDNSTKRAQDWEYKRESGSSLIKADQYIGVAPGQGADWTVFYDEPAGFNWTPSGSPVTVTVSAPMGVFSISANLGSCGSSGKFYGAKKNKPCRLEVYKDIEIKEYQVYRRPIGTTKWVFYKTEYQTSISTDRTRVVYR</sequence>
<reference evidence="3" key="3">
    <citation type="submission" date="2016-11" db="EMBL/GenBank/DDBJ databases">
        <authorList>
            <person name="Varghese N."/>
            <person name="Submissions S."/>
        </authorList>
    </citation>
    <scope>NUCLEOTIDE SEQUENCE</scope>
    <source>
        <strain evidence="3">DSM 1682</strain>
    </source>
</reference>
<dbReference type="RefSeq" id="WP_066048043.1">
    <property type="nucleotide sequence ID" value="NZ_CP014223.1"/>
</dbReference>
<dbReference type="AlphaFoldDB" id="A0A0X8VAJ2"/>
<evidence type="ECO:0000313" key="5">
    <source>
        <dbReference type="Proteomes" id="UP000184204"/>
    </source>
</evidence>
<evidence type="ECO:0008006" key="6">
    <source>
        <dbReference type="Google" id="ProtNLM"/>
    </source>
</evidence>
<feature type="signal peptide" evidence="1">
    <location>
        <begin position="1"/>
        <end position="23"/>
    </location>
</feature>
<evidence type="ECO:0000313" key="3">
    <source>
        <dbReference type="EMBL" id="SHE43211.1"/>
    </source>
</evidence>
<feature type="chain" id="PRO_5044547753" description="DUF5626 domain-containing protein" evidence="1">
    <location>
        <begin position="24"/>
        <end position="177"/>
    </location>
</feature>
<dbReference type="EMBL" id="CP014223">
    <property type="protein sequence ID" value="AMJ40398.1"/>
    <property type="molecule type" value="Genomic_DNA"/>
</dbReference>
<organism evidence="3 5">
    <name type="scientific">Anaerotignum propionicum DSM 1682</name>
    <dbReference type="NCBI Taxonomy" id="991789"/>
    <lineage>
        <taxon>Bacteria</taxon>
        <taxon>Bacillati</taxon>
        <taxon>Bacillota</taxon>
        <taxon>Clostridia</taxon>
        <taxon>Lachnospirales</taxon>
        <taxon>Anaerotignaceae</taxon>
        <taxon>Anaerotignum</taxon>
    </lineage>
</organism>
<dbReference type="EMBL" id="FQUA01000002">
    <property type="protein sequence ID" value="SHE43211.1"/>
    <property type="molecule type" value="Genomic_DNA"/>
</dbReference>
<accession>A0A0X8VAJ2</accession>
<evidence type="ECO:0000256" key="1">
    <source>
        <dbReference type="SAM" id="SignalP"/>
    </source>
</evidence>
<evidence type="ECO:0000313" key="2">
    <source>
        <dbReference type="EMBL" id="AMJ40398.1"/>
    </source>
</evidence>
<name>A0A0X8VAJ2_ANAPI</name>
<keyword evidence="1" id="KW-0732">Signal</keyword>
<evidence type="ECO:0000313" key="4">
    <source>
        <dbReference type="Proteomes" id="UP000068026"/>
    </source>
</evidence>
<dbReference type="Proteomes" id="UP000068026">
    <property type="component" value="Chromosome"/>
</dbReference>
<protein>
    <recommendedName>
        <fullName evidence="6">DUF5626 domain-containing protein</fullName>
    </recommendedName>
</protein>
<dbReference type="KEGG" id="cpro:CPRO_07970"/>
<reference evidence="5" key="4">
    <citation type="submission" date="2016-11" db="EMBL/GenBank/DDBJ databases">
        <authorList>
            <person name="Jaros S."/>
            <person name="Januszkiewicz K."/>
            <person name="Wedrychowicz H."/>
        </authorList>
    </citation>
    <scope>NUCLEOTIDE SEQUENCE [LARGE SCALE GENOMIC DNA]</scope>
    <source>
        <strain evidence="5">DSM 1682</strain>
    </source>
</reference>